<dbReference type="SUPFAM" id="SSF55961">
    <property type="entry name" value="Bet v1-like"/>
    <property type="match status" value="1"/>
</dbReference>
<name>A0ABQ5VYW0_9RHOB</name>
<keyword evidence="2" id="KW-1185">Reference proteome</keyword>
<evidence type="ECO:0008006" key="3">
    <source>
        <dbReference type="Google" id="ProtNLM"/>
    </source>
</evidence>
<evidence type="ECO:0000313" key="2">
    <source>
        <dbReference type="Proteomes" id="UP001156694"/>
    </source>
</evidence>
<gene>
    <name evidence="1" type="ORF">GCM10007939_26580</name>
</gene>
<organism evidence="1 2">
    <name type="scientific">Amylibacter marinus</name>
    <dbReference type="NCBI Taxonomy" id="1475483"/>
    <lineage>
        <taxon>Bacteria</taxon>
        <taxon>Pseudomonadati</taxon>
        <taxon>Pseudomonadota</taxon>
        <taxon>Alphaproteobacteria</taxon>
        <taxon>Rhodobacterales</taxon>
        <taxon>Paracoccaceae</taxon>
        <taxon>Amylibacter</taxon>
    </lineage>
</organism>
<proteinExistence type="predicted"/>
<protein>
    <recommendedName>
        <fullName evidence="3">Polyketide cyclase / dehydrase and lipid transport</fullName>
    </recommendedName>
</protein>
<accession>A0ABQ5VYW0</accession>
<dbReference type="Gene3D" id="3.30.530.20">
    <property type="match status" value="1"/>
</dbReference>
<evidence type="ECO:0000313" key="1">
    <source>
        <dbReference type="EMBL" id="GLQ36374.1"/>
    </source>
</evidence>
<sequence>MQLGAKQDLNVPADFLFSELTDYPAFEALLLAAGAHVERLDGLEDLAAGMSWLIEGHFRGKHRKVNIDLSDMHMNETLIYRSNSKDMSAEITLELIELSKEQTRLAVDVRPTANTISARLILQSAKLARKSIERRFNGRLDDFCTRIEDKYHEHSAG</sequence>
<dbReference type="EMBL" id="BSNN01000014">
    <property type="protein sequence ID" value="GLQ36374.1"/>
    <property type="molecule type" value="Genomic_DNA"/>
</dbReference>
<dbReference type="RefSeq" id="WP_284380254.1">
    <property type="nucleotide sequence ID" value="NZ_BSNN01000014.1"/>
</dbReference>
<reference evidence="2" key="1">
    <citation type="journal article" date="2019" name="Int. J. Syst. Evol. Microbiol.">
        <title>The Global Catalogue of Microorganisms (GCM) 10K type strain sequencing project: providing services to taxonomists for standard genome sequencing and annotation.</title>
        <authorList>
            <consortium name="The Broad Institute Genomics Platform"/>
            <consortium name="The Broad Institute Genome Sequencing Center for Infectious Disease"/>
            <person name="Wu L."/>
            <person name="Ma J."/>
        </authorList>
    </citation>
    <scope>NUCLEOTIDE SEQUENCE [LARGE SCALE GENOMIC DNA]</scope>
    <source>
        <strain evidence="2">NBRC 110140</strain>
    </source>
</reference>
<dbReference type="Proteomes" id="UP001156694">
    <property type="component" value="Unassembled WGS sequence"/>
</dbReference>
<comment type="caution">
    <text evidence="1">The sequence shown here is derived from an EMBL/GenBank/DDBJ whole genome shotgun (WGS) entry which is preliminary data.</text>
</comment>
<dbReference type="InterPro" id="IPR023393">
    <property type="entry name" value="START-like_dom_sf"/>
</dbReference>